<name>A0A1I5WKY9_9FIRM</name>
<dbReference type="OrthoDB" id="1840461at2"/>
<feature type="transmembrane region" description="Helical" evidence="1">
    <location>
        <begin position="355"/>
        <end position="378"/>
    </location>
</feature>
<dbReference type="EMBL" id="FOXO01000023">
    <property type="protein sequence ID" value="SFQ20251.1"/>
    <property type="molecule type" value="Genomic_DNA"/>
</dbReference>
<keyword evidence="1" id="KW-0472">Membrane</keyword>
<organism evidence="3 4">
    <name type="scientific">Butyrivibrio proteoclasticus</name>
    <dbReference type="NCBI Taxonomy" id="43305"/>
    <lineage>
        <taxon>Bacteria</taxon>
        <taxon>Bacillati</taxon>
        <taxon>Bacillota</taxon>
        <taxon>Clostridia</taxon>
        <taxon>Lachnospirales</taxon>
        <taxon>Lachnospiraceae</taxon>
        <taxon>Butyrivibrio</taxon>
    </lineage>
</organism>
<evidence type="ECO:0000313" key="4">
    <source>
        <dbReference type="Proteomes" id="UP000182624"/>
    </source>
</evidence>
<proteinExistence type="predicted"/>
<dbReference type="AlphaFoldDB" id="A0A1I5WKY9"/>
<protein>
    <recommendedName>
        <fullName evidence="2">MacB-like periplasmic core domain-containing protein</fullName>
    </recommendedName>
</protein>
<feature type="domain" description="MacB-like periplasmic core" evidence="2">
    <location>
        <begin position="120"/>
        <end position="250"/>
    </location>
</feature>
<feature type="transmembrane region" description="Helical" evidence="1">
    <location>
        <begin position="20"/>
        <end position="37"/>
    </location>
</feature>
<evidence type="ECO:0000313" key="3">
    <source>
        <dbReference type="EMBL" id="SFQ20251.1"/>
    </source>
</evidence>
<accession>A0A1I5WKY9</accession>
<keyword evidence="4" id="KW-1185">Reference proteome</keyword>
<dbReference type="InterPro" id="IPR025857">
    <property type="entry name" value="MacB_PCD"/>
</dbReference>
<keyword evidence="1" id="KW-1133">Transmembrane helix</keyword>
<keyword evidence="1" id="KW-0812">Transmembrane</keyword>
<evidence type="ECO:0000259" key="2">
    <source>
        <dbReference type="Pfam" id="PF12704"/>
    </source>
</evidence>
<reference evidence="4" key="1">
    <citation type="submission" date="2016-10" db="EMBL/GenBank/DDBJ databases">
        <authorList>
            <person name="Varghese N."/>
            <person name="Submissions S."/>
        </authorList>
    </citation>
    <scope>NUCLEOTIDE SEQUENCE [LARGE SCALE GENOMIC DNA]</scope>
    <source>
        <strain evidence="4">P18</strain>
    </source>
</reference>
<gene>
    <name evidence="3" type="ORF">SAMN04487928_12336</name>
</gene>
<dbReference type="Pfam" id="PF12704">
    <property type="entry name" value="MacB_PCD"/>
    <property type="match status" value="1"/>
</dbReference>
<sequence>MKTKFKEIQNSLIQLFKNKVFILVIILIAADLFLGAYSRALISRLPEQAEGQRWSDERKMTQVSAFFTEDQLIDSDYIRKLEYILQAKMNDVGIIEEDDEGSGNAGPVIIETQTLDATNVDSEDASQEEVDDSRLYASCYSAQGIISITFENKVADKVTAIGTEGDFFLFHPLELVSGSYYSPDALMKDGIVIDEDLAWQLFGSNDVVGQMVMIGQVPHYVSGVVKREEGKMRKASGQNASIAYISYDSLCKYGTILSGRTESAEIAEDGTTASKGGINCYEVVMPGPVDGIVAQIVKESASLDDAYISVIDNTERFSFFALLNVIMSYGTRSMWNKAIFFPYWENLARGYEDILATLLLIRLICRTIVVVIIVLFIIRAYRNKKWTVRGIFNYLMEKKYDYEVKRAQKRL</sequence>
<dbReference type="RefSeq" id="WP_074890100.1">
    <property type="nucleotide sequence ID" value="NZ_FOXO01000023.1"/>
</dbReference>
<dbReference type="Proteomes" id="UP000182624">
    <property type="component" value="Unassembled WGS sequence"/>
</dbReference>
<evidence type="ECO:0000256" key="1">
    <source>
        <dbReference type="SAM" id="Phobius"/>
    </source>
</evidence>